<keyword evidence="3" id="KW-1185">Reference proteome</keyword>
<organism evidence="2 3">
    <name type="scientific">Muriicola soli</name>
    <dbReference type="NCBI Taxonomy" id="2507538"/>
    <lineage>
        <taxon>Bacteria</taxon>
        <taxon>Pseudomonadati</taxon>
        <taxon>Bacteroidota</taxon>
        <taxon>Flavobacteriia</taxon>
        <taxon>Flavobacteriales</taxon>
        <taxon>Flavobacteriaceae</taxon>
        <taxon>Muriicola</taxon>
    </lineage>
</organism>
<dbReference type="Pfam" id="PF12706">
    <property type="entry name" value="Lactamase_B_2"/>
    <property type="match status" value="1"/>
</dbReference>
<dbReference type="SUPFAM" id="SSF56281">
    <property type="entry name" value="Metallo-hydrolase/oxidoreductase"/>
    <property type="match status" value="1"/>
</dbReference>
<evidence type="ECO:0000313" key="3">
    <source>
        <dbReference type="Proteomes" id="UP000290889"/>
    </source>
</evidence>
<dbReference type="PROSITE" id="PS51257">
    <property type="entry name" value="PROKAR_LIPOPROTEIN"/>
    <property type="match status" value="1"/>
</dbReference>
<dbReference type="InterPro" id="IPR036866">
    <property type="entry name" value="RibonucZ/Hydroxyglut_hydro"/>
</dbReference>
<evidence type="ECO:0000259" key="1">
    <source>
        <dbReference type="Pfam" id="PF12706"/>
    </source>
</evidence>
<feature type="domain" description="Metallo-beta-lactamase" evidence="1">
    <location>
        <begin position="95"/>
        <end position="296"/>
    </location>
</feature>
<dbReference type="KEGG" id="mur:EQY75_12955"/>
<dbReference type="OrthoDB" id="9800940at2"/>
<name>A0A411ECG2_9FLAO</name>
<gene>
    <name evidence="2" type="ORF">EQY75_12955</name>
</gene>
<sequence length="330" mass="36730">MKSWPQILIYGFGAALVLVLSCKERTKEDSGLADKIPPEVSDSGVSLLVLGTLQDAGSPQLGCKKLCCKGLFEHPDPGRKVVSLGIIDHLAEKQFLLEATPDITSQLSDLNQFAGAAPGKMPNGVFLTHAHIGHYTGLMYFGKEAVNASEVPVYAMPRMQSFLQNNGPWGQLLKQGNIKLNPLNADSLVKLTPSLSVTPLRVPHRDEYSETVGFRIKGPRKEALFIPDIDKWERWDRDISAMIAEVDYAFVDATFYHGEELNTRDISQIPHPFVIESMTRFNSLPLAERKKVYFIHLNHTNPLLSPESAEYKKVVSNGFRIAKFGEKIEL</sequence>
<evidence type="ECO:0000313" key="2">
    <source>
        <dbReference type="EMBL" id="QBA65359.1"/>
    </source>
</evidence>
<dbReference type="Gene3D" id="3.60.15.10">
    <property type="entry name" value="Ribonuclease Z/Hydroxyacylglutathione hydrolase-like"/>
    <property type="match status" value="1"/>
</dbReference>
<dbReference type="AlphaFoldDB" id="A0A411ECG2"/>
<reference evidence="2 3" key="1">
    <citation type="submission" date="2019-01" db="EMBL/GenBank/DDBJ databases">
        <title>Muriicola soli sp. nov., isolated from soil.</title>
        <authorList>
            <person name="Kang H.J."/>
            <person name="Kim S.B."/>
        </authorList>
    </citation>
    <scope>NUCLEOTIDE SEQUENCE [LARGE SCALE GENOMIC DNA]</scope>
    <source>
        <strain evidence="2 3">MMS17-SY002</strain>
    </source>
</reference>
<dbReference type="RefSeq" id="WP_129606513.1">
    <property type="nucleotide sequence ID" value="NZ_CP035544.1"/>
</dbReference>
<dbReference type="InterPro" id="IPR001279">
    <property type="entry name" value="Metallo-B-lactamas"/>
</dbReference>
<proteinExistence type="predicted"/>
<protein>
    <submittedName>
        <fullName evidence="2">Pyrroloquinoline quinone biosynthesis protein PqqB</fullName>
    </submittedName>
</protein>
<dbReference type="EMBL" id="CP035544">
    <property type="protein sequence ID" value="QBA65359.1"/>
    <property type="molecule type" value="Genomic_DNA"/>
</dbReference>
<dbReference type="Proteomes" id="UP000290889">
    <property type="component" value="Chromosome"/>
</dbReference>
<accession>A0A411ECG2</accession>